<dbReference type="GO" id="GO:0036121">
    <property type="term" value="F:double-stranded DNA helicase activity"/>
    <property type="evidence" value="ECO:0007669"/>
    <property type="project" value="TreeGrafter"/>
</dbReference>
<dbReference type="InterPro" id="IPR050742">
    <property type="entry name" value="Helicase_Restrict-Modif_Enz"/>
</dbReference>
<dbReference type="PANTHER" id="PTHR47396:SF1">
    <property type="entry name" value="ATP-DEPENDENT HELICASE IRC3-RELATED"/>
    <property type="match status" value="1"/>
</dbReference>
<dbReference type="GO" id="GO:0000403">
    <property type="term" value="F:Y-form DNA binding"/>
    <property type="evidence" value="ECO:0007669"/>
    <property type="project" value="TreeGrafter"/>
</dbReference>
<dbReference type="PROSITE" id="PS51192">
    <property type="entry name" value="HELICASE_ATP_BIND_1"/>
    <property type="match status" value="1"/>
</dbReference>
<evidence type="ECO:0000259" key="2">
    <source>
        <dbReference type="PROSITE" id="PS51192"/>
    </source>
</evidence>
<evidence type="ECO:0008006" key="6">
    <source>
        <dbReference type="Google" id="ProtNLM"/>
    </source>
</evidence>
<dbReference type="GO" id="GO:0016787">
    <property type="term" value="F:hydrolase activity"/>
    <property type="evidence" value="ECO:0007669"/>
    <property type="project" value="InterPro"/>
</dbReference>
<dbReference type="RefSeq" id="XP_066086619.1">
    <property type="nucleotide sequence ID" value="XM_066230522.1"/>
</dbReference>
<gene>
    <name evidence="4" type="ORF">V865_006765</name>
</gene>
<keyword evidence="1" id="KW-0547">Nucleotide-binding</keyword>
<dbReference type="SMART" id="SM00487">
    <property type="entry name" value="DEXDc"/>
    <property type="match status" value="1"/>
</dbReference>
<dbReference type="InterPro" id="IPR027417">
    <property type="entry name" value="P-loop_NTPase"/>
</dbReference>
<dbReference type="GeneID" id="91105566"/>
<organism evidence="4 5">
    <name type="scientific">Kwoniella europaea PYCC6329</name>
    <dbReference type="NCBI Taxonomy" id="1423913"/>
    <lineage>
        <taxon>Eukaryota</taxon>
        <taxon>Fungi</taxon>
        <taxon>Dikarya</taxon>
        <taxon>Basidiomycota</taxon>
        <taxon>Agaricomycotina</taxon>
        <taxon>Tremellomycetes</taxon>
        <taxon>Tremellales</taxon>
        <taxon>Cryptococcaceae</taxon>
        <taxon>Kwoniella</taxon>
    </lineage>
</organism>
<protein>
    <recommendedName>
        <fullName evidence="6">DEAD box family helicase</fullName>
    </recommendedName>
</protein>
<reference evidence="4 5" key="1">
    <citation type="submission" date="2024-01" db="EMBL/GenBank/DDBJ databases">
        <title>Comparative genomics of Cryptococcus and Kwoniella reveals pathogenesis evolution and contrasting modes of karyotype evolution via chromosome fusion or intercentromeric recombination.</title>
        <authorList>
            <person name="Coelho M.A."/>
            <person name="David-Palma M."/>
            <person name="Shea T."/>
            <person name="Bowers K."/>
            <person name="McGinley-Smith S."/>
            <person name="Mohammad A.W."/>
            <person name="Gnirke A."/>
            <person name="Yurkov A.M."/>
            <person name="Nowrousian M."/>
            <person name="Sun S."/>
            <person name="Cuomo C.A."/>
            <person name="Heitman J."/>
        </authorList>
    </citation>
    <scope>NUCLEOTIDE SEQUENCE [LARGE SCALE GENOMIC DNA]</scope>
    <source>
        <strain evidence="4 5">PYCC6329</strain>
    </source>
</reference>
<dbReference type="Pfam" id="PF00271">
    <property type="entry name" value="Helicase_C"/>
    <property type="match status" value="1"/>
</dbReference>
<dbReference type="SUPFAM" id="SSF52540">
    <property type="entry name" value="P-loop containing nucleoside triphosphate hydrolases"/>
    <property type="match status" value="1"/>
</dbReference>
<dbReference type="GO" id="GO:0032042">
    <property type="term" value="P:mitochondrial DNA metabolic process"/>
    <property type="evidence" value="ECO:0007669"/>
    <property type="project" value="TreeGrafter"/>
</dbReference>
<dbReference type="GO" id="GO:0061749">
    <property type="term" value="F:forked DNA-dependent helicase activity"/>
    <property type="evidence" value="ECO:0007669"/>
    <property type="project" value="TreeGrafter"/>
</dbReference>
<keyword evidence="1" id="KW-0067">ATP-binding</keyword>
<sequence>MLGAFLVQRMFPRSQIPFNLDAFFFISELSQQRQKFLSAQVALENTSSSQPVCTDIVEHEDSAAQTEVARNLYKHQEEAIQACLGAFRDGLTRVAVQLPTGSGKTFEFANLIPLVHQQQDRIEVWCRRRTVILVDGIELLDQAEKEIKQVLGKDWSVDVEQGFRMSSGTSDITIATIQSLSKSNRLSKYDPSEFRLIVVDESHHSASVSWLKLLHYFNREIDLPARIEPYTLEHPSAKVPIVGFSATLARHDGLSLLPVYQKLVYHQDISYMLENGILSPYVEMTVKQQEERSHDIDKHDDFSPTALAREVNTHEVNQLVVRTWLEKCPMRRSTLAFCVNRQHIEDLVQAFKDEGVDAREISGYTKLEERKKLVEDFRKGVFPVLVNCRLMTEGTNIPEIDCILVVCPTQSRPLLVQMVGRGLRLSPHTNKVNCLILYLADVNRGTTANSMYVLPTLGGIILQDRSTKIPIHTLSLSNPEAPYKKNTDYDADSFDVSYLTEDVNKRGLFNIERSSAKVPYVTKNAWIECSDREYVLSVFKHGKIIIERLIRSKVQYRVYCKPASASHEVDGDWDVVGHVDTLEDAFKLGDKIALDVFGEEIYPQSSKSAKWRSNRASIPAIKRYLFSKFIRTRDKSEEDIRKIIVDTGDGQKIGVGRLTSGDIADLIEISNFPTIRKVSY</sequence>
<dbReference type="AlphaFoldDB" id="A0AAX4KQP6"/>
<accession>A0AAX4KQP6</accession>
<feature type="domain" description="Helicase ATP-binding" evidence="2">
    <location>
        <begin position="85"/>
        <end position="266"/>
    </location>
</feature>
<dbReference type="KEGG" id="ker:91105566"/>
<dbReference type="InterPro" id="IPR014001">
    <property type="entry name" value="Helicase_ATP-bd"/>
</dbReference>
<dbReference type="GO" id="GO:0005524">
    <property type="term" value="F:ATP binding"/>
    <property type="evidence" value="ECO:0007669"/>
    <property type="project" value="InterPro"/>
</dbReference>
<dbReference type="PROSITE" id="PS51194">
    <property type="entry name" value="HELICASE_CTER"/>
    <property type="match status" value="1"/>
</dbReference>
<evidence type="ECO:0000259" key="3">
    <source>
        <dbReference type="PROSITE" id="PS51194"/>
    </source>
</evidence>
<feature type="domain" description="Helicase C-terminal" evidence="3">
    <location>
        <begin position="320"/>
        <end position="477"/>
    </location>
</feature>
<evidence type="ECO:0000313" key="5">
    <source>
        <dbReference type="Proteomes" id="UP001358614"/>
    </source>
</evidence>
<dbReference type="Gene3D" id="3.40.50.300">
    <property type="entry name" value="P-loop containing nucleotide triphosphate hydrolases"/>
    <property type="match status" value="2"/>
</dbReference>
<evidence type="ECO:0000256" key="1">
    <source>
        <dbReference type="ARBA" id="ARBA00022806"/>
    </source>
</evidence>
<name>A0AAX4KQP6_9TREE</name>
<keyword evidence="5" id="KW-1185">Reference proteome</keyword>
<dbReference type="SMART" id="SM00490">
    <property type="entry name" value="HELICc"/>
    <property type="match status" value="1"/>
</dbReference>
<dbReference type="InterPro" id="IPR001650">
    <property type="entry name" value="Helicase_C-like"/>
</dbReference>
<keyword evidence="1" id="KW-0347">Helicase</keyword>
<evidence type="ECO:0000313" key="4">
    <source>
        <dbReference type="EMBL" id="WWD08652.1"/>
    </source>
</evidence>
<keyword evidence="1" id="KW-0378">Hydrolase</keyword>
<dbReference type="PANTHER" id="PTHR47396">
    <property type="entry name" value="TYPE I RESTRICTION ENZYME ECOKI R PROTEIN"/>
    <property type="match status" value="1"/>
</dbReference>
<dbReference type="GO" id="GO:0005759">
    <property type="term" value="C:mitochondrial matrix"/>
    <property type="evidence" value="ECO:0007669"/>
    <property type="project" value="TreeGrafter"/>
</dbReference>
<dbReference type="Pfam" id="PF04851">
    <property type="entry name" value="ResIII"/>
    <property type="match status" value="1"/>
</dbReference>
<proteinExistence type="predicted"/>
<dbReference type="InterPro" id="IPR006935">
    <property type="entry name" value="Helicase/UvrB_N"/>
</dbReference>
<dbReference type="GO" id="GO:0070125">
    <property type="term" value="P:mitochondrial translational elongation"/>
    <property type="evidence" value="ECO:0007669"/>
    <property type="project" value="TreeGrafter"/>
</dbReference>
<dbReference type="Proteomes" id="UP001358614">
    <property type="component" value="Chromosome 2"/>
</dbReference>
<dbReference type="EMBL" id="CP144090">
    <property type="protein sequence ID" value="WWD08652.1"/>
    <property type="molecule type" value="Genomic_DNA"/>
</dbReference>